<dbReference type="Gene3D" id="3.40.30.10">
    <property type="entry name" value="Glutaredoxin"/>
    <property type="match status" value="1"/>
</dbReference>
<name>A0ABQ2HBX3_9BACT</name>
<organism evidence="1 2">
    <name type="scientific">Dyadobacter beijingensis</name>
    <dbReference type="NCBI Taxonomy" id="365489"/>
    <lineage>
        <taxon>Bacteria</taxon>
        <taxon>Pseudomonadati</taxon>
        <taxon>Bacteroidota</taxon>
        <taxon>Cytophagia</taxon>
        <taxon>Cytophagales</taxon>
        <taxon>Spirosomataceae</taxon>
        <taxon>Dyadobacter</taxon>
    </lineage>
</organism>
<comment type="caution">
    <text evidence="1">The sequence shown here is derived from an EMBL/GenBank/DDBJ whole genome shotgun (WGS) entry which is preliminary data.</text>
</comment>
<protein>
    <submittedName>
        <fullName evidence="1">Uncharacterized protein</fullName>
    </submittedName>
</protein>
<keyword evidence="2" id="KW-1185">Reference proteome</keyword>
<accession>A0ABQ2HBX3</accession>
<evidence type="ECO:0000313" key="1">
    <source>
        <dbReference type="EMBL" id="GGM73090.1"/>
    </source>
</evidence>
<sequence length="60" mass="6801">MADQSSMSVLDRAYDLSAIPVWVLLDIDGKLVRRHTGYDEGKDAVDEQIVELLFLNRKGH</sequence>
<gene>
    <name evidence="1" type="ORF">GCM10010967_00690</name>
</gene>
<dbReference type="Proteomes" id="UP000632339">
    <property type="component" value="Unassembled WGS sequence"/>
</dbReference>
<reference evidence="2" key="1">
    <citation type="journal article" date="2019" name="Int. J. Syst. Evol. Microbiol.">
        <title>The Global Catalogue of Microorganisms (GCM) 10K type strain sequencing project: providing services to taxonomists for standard genome sequencing and annotation.</title>
        <authorList>
            <consortium name="The Broad Institute Genomics Platform"/>
            <consortium name="The Broad Institute Genome Sequencing Center for Infectious Disease"/>
            <person name="Wu L."/>
            <person name="Ma J."/>
        </authorList>
    </citation>
    <scope>NUCLEOTIDE SEQUENCE [LARGE SCALE GENOMIC DNA]</scope>
    <source>
        <strain evidence="2">CGMCC 1.6375</strain>
    </source>
</reference>
<evidence type="ECO:0000313" key="2">
    <source>
        <dbReference type="Proteomes" id="UP000632339"/>
    </source>
</evidence>
<proteinExistence type="predicted"/>
<dbReference type="EMBL" id="BMLI01000001">
    <property type="protein sequence ID" value="GGM73090.1"/>
    <property type="molecule type" value="Genomic_DNA"/>
</dbReference>